<evidence type="ECO:0000256" key="25">
    <source>
        <dbReference type="SAM" id="MobiDB-lite"/>
    </source>
</evidence>
<evidence type="ECO:0000256" key="21">
    <source>
        <dbReference type="ARBA" id="ARBA00049902"/>
    </source>
</evidence>
<dbReference type="eggNOG" id="COG0744">
    <property type="taxonomic scope" value="Bacteria"/>
</dbReference>
<feature type="domain" description="Bifunctional transglycosylase second" evidence="28">
    <location>
        <begin position="77"/>
        <end position="161"/>
    </location>
</feature>
<keyword evidence="11 23" id="KW-0808">Transferase</keyword>
<dbReference type="GO" id="GO:0008658">
    <property type="term" value="F:penicillin binding"/>
    <property type="evidence" value="ECO:0007669"/>
    <property type="project" value="UniProtKB-UniRule"/>
</dbReference>
<keyword evidence="10 23" id="KW-0328">Glycosyltransferase</keyword>
<evidence type="ECO:0000256" key="8">
    <source>
        <dbReference type="ARBA" id="ARBA00022645"/>
    </source>
</evidence>
<evidence type="ECO:0000256" key="24">
    <source>
        <dbReference type="PIRSR" id="PIRSR002799-1"/>
    </source>
</evidence>
<dbReference type="GO" id="GO:0046677">
    <property type="term" value="P:response to antibiotic"/>
    <property type="evidence" value="ECO:0007669"/>
    <property type="project" value="UniProtKB-UniRule"/>
</dbReference>
<gene>
    <name evidence="29" type="primary">mrcB</name>
    <name evidence="29" type="ORF">JV46_27250</name>
</gene>
<keyword evidence="13 23" id="KW-0133">Cell shape</keyword>
<evidence type="ECO:0000256" key="17">
    <source>
        <dbReference type="ARBA" id="ARBA00023268"/>
    </source>
</evidence>
<evidence type="ECO:0000256" key="14">
    <source>
        <dbReference type="ARBA" id="ARBA00022984"/>
    </source>
</evidence>
<dbReference type="Pfam" id="PF00912">
    <property type="entry name" value="Transgly"/>
    <property type="match status" value="1"/>
</dbReference>
<evidence type="ECO:0000256" key="23">
    <source>
        <dbReference type="PIRNR" id="PIRNR002799"/>
    </source>
</evidence>
<evidence type="ECO:0000259" key="27">
    <source>
        <dbReference type="Pfam" id="PF00912"/>
    </source>
</evidence>
<dbReference type="EMBL" id="JRAA01000003">
    <property type="protein sequence ID" value="KHF24294.1"/>
    <property type="molecule type" value="Genomic_DNA"/>
</dbReference>
<evidence type="ECO:0000256" key="15">
    <source>
        <dbReference type="ARBA" id="ARBA00023136"/>
    </source>
</evidence>
<dbReference type="GO" id="GO:0008360">
    <property type="term" value="P:regulation of cell shape"/>
    <property type="evidence" value="ECO:0007669"/>
    <property type="project" value="UniProtKB-UniRule"/>
</dbReference>
<dbReference type="SUPFAM" id="SSF56601">
    <property type="entry name" value="beta-lactamase/transpeptidase-like"/>
    <property type="match status" value="1"/>
</dbReference>
<dbReference type="Gene3D" id="1.10.3810.10">
    <property type="entry name" value="Biosynthetic peptidoglycan transglycosylase-like"/>
    <property type="match status" value="1"/>
</dbReference>
<dbReference type="InterPro" id="IPR011813">
    <property type="entry name" value="PBP_1b"/>
</dbReference>
<dbReference type="Pfam" id="PF00905">
    <property type="entry name" value="Transpeptidase"/>
    <property type="match status" value="1"/>
</dbReference>
<dbReference type="UniPathway" id="UPA00219"/>
<dbReference type="Gene3D" id="3.40.710.10">
    <property type="entry name" value="DD-peptidase/beta-lactamase superfamily"/>
    <property type="match status" value="1"/>
</dbReference>
<dbReference type="GO" id="GO:0008955">
    <property type="term" value="F:peptidoglycan glycosyltransferase activity"/>
    <property type="evidence" value="ECO:0007669"/>
    <property type="project" value="UniProtKB-UniRule"/>
</dbReference>
<comment type="similarity">
    <text evidence="5 23">In the N-terminal section; belongs to the glycosyltransferase 51 family.</text>
</comment>
<evidence type="ECO:0000256" key="3">
    <source>
        <dbReference type="ARBA" id="ARBA00004752"/>
    </source>
</evidence>
<dbReference type="Gene3D" id="3.30.2060.10">
    <property type="entry name" value="Penicillin-binding protein 1b domain"/>
    <property type="match status" value="1"/>
</dbReference>
<comment type="caution">
    <text evidence="29">The sequence shown here is derived from an EMBL/GenBank/DDBJ whole genome shotgun (WGS) entry which is preliminary data.</text>
</comment>
<evidence type="ECO:0000256" key="12">
    <source>
        <dbReference type="ARBA" id="ARBA00022801"/>
    </source>
</evidence>
<dbReference type="InterPro" id="IPR001264">
    <property type="entry name" value="Glyco_trans_51"/>
</dbReference>
<comment type="pathway">
    <text evidence="3 23">Cell wall biogenesis; peptidoglycan biosynthesis.</text>
</comment>
<dbReference type="Proteomes" id="UP000030856">
    <property type="component" value="Unassembled WGS sequence"/>
</dbReference>
<reference evidence="29 30" key="1">
    <citation type="journal article" date="2014" name="BMC Genomics">
        <title>The genome of the intracellular bacterium of the coastal bivalve, Solemya velum: a blueprint for thriving in and out of symbiosis.</title>
        <authorList>
            <person name="Dmytrenko O."/>
            <person name="Russell S.L."/>
            <person name="Loo W.T."/>
            <person name="Fontanez K.M."/>
            <person name="Liao L."/>
            <person name="Roeselers G."/>
            <person name="Sharma R."/>
            <person name="Stewart F.J."/>
            <person name="Newton I.L."/>
            <person name="Woyke T."/>
            <person name="Wu D."/>
            <person name="Lang J.M."/>
            <person name="Eisen J.A."/>
            <person name="Cavanaugh C.M."/>
        </authorList>
    </citation>
    <scope>NUCLEOTIDE SEQUENCE [LARGE SCALE GENOMIC DNA]</scope>
    <source>
        <strain evidence="29 30">WH</strain>
    </source>
</reference>
<sequence>MAKKVRKRTVTKRKKRRSKKKRGSFFGALFKLAFSLGLVGVLLLAGYMAYLYPTVTDQFEGQRWRVPARVYSRSLELYVGAPVTRQQLTAELTRLGYRKVDNPRRTGEWAINGGRLLVRSRGFYFWDGDEPEQYLDVHFGSSGISRLKEKTSGKDLAIVRLEPMEIGSIYPSHSEDRVILSSGEIPKLLSGTLLAVEDKRFYQHHGVDPIGLTRAVVQTLMGNRQGGSTITQQLIKNMYLTPRRDMKRKLKEAVMALILDAKFEKEDILTAYVNEIYLGQDGNRGIHGFGLASYFYFGAPVSELDLPRTALLVGMLKGPSQYNPRRNPKAATKRRNVVLSVLLDAGLISESQYRSAAAAPLGVTAAKGGGDSGRYPAFMDLVRRQLRRDYQPEDLNSDGLRIFTTFDPWVQQQVESATDKRLQGLEKQKKLPKGKLQSAAVVVTPQDGEVLALSGDRQPAYAGFNRALDATRPIGSLVKPAVYLTALEKPQLFSLVTRLSDTRLTLEQNGKIWEPDNYDKEEHGAVALETALAKSYNLATVHLGLELGLNRVIDKLHALGVSQKLNAFPSLLLGAVELTPLEVAQMYQSIASGGFRSPLRAIRDVLDQHGNPVQRYPLTVNRASQPGPVYLLTTAMQKVVSEGTSRYLNTIMPAHLNLAGKTGTTDNLRDSWFAGFSSDYVTVVWVGRDDNTPAGLTGASGALRVWGDIMKPLNPRPLELHPPETIEMVTVDKETGLLANHDCYEVETRPFLRGYAPMGLAPCAGGSIDGLFDFLNGGNGGVLDKDGHPDFESWDNTGSERQPRKSGDGLGDFLRSIFD</sequence>
<dbReference type="NCBIfam" id="TIGR02071">
    <property type="entry name" value="PBP_1b"/>
    <property type="match status" value="1"/>
</dbReference>
<evidence type="ECO:0000256" key="11">
    <source>
        <dbReference type="ARBA" id="ARBA00022679"/>
    </source>
</evidence>
<dbReference type="PANTHER" id="PTHR32282:SF11">
    <property type="entry name" value="PENICILLIN-BINDING PROTEIN 1B"/>
    <property type="match status" value="1"/>
</dbReference>
<dbReference type="InterPro" id="IPR028166">
    <property type="entry name" value="UB2H"/>
</dbReference>
<dbReference type="RefSeq" id="WP_080749016.1">
    <property type="nucleotide sequence ID" value="NZ_JRAA01000003.1"/>
</dbReference>
<evidence type="ECO:0000256" key="16">
    <source>
        <dbReference type="ARBA" id="ARBA00023251"/>
    </source>
</evidence>
<keyword evidence="18 23" id="KW-0961">Cell wall biogenesis/degradation</keyword>
<comment type="similarity">
    <text evidence="4 23">In the C-terminal section; belongs to the transpeptidase family.</text>
</comment>
<comment type="subcellular location">
    <subcellularLocation>
        <location evidence="2">Cell membrane</location>
    </subcellularLocation>
</comment>
<keyword evidence="8" id="KW-0121">Carboxypeptidase</keyword>
<dbReference type="InterPro" id="IPR050396">
    <property type="entry name" value="Glycosyltr_51/Transpeptidase"/>
</dbReference>
<dbReference type="PIRSF" id="PIRSF002799">
    <property type="entry name" value="PBP_1b"/>
    <property type="match status" value="1"/>
</dbReference>
<evidence type="ECO:0000256" key="5">
    <source>
        <dbReference type="ARBA" id="ARBA00007739"/>
    </source>
</evidence>
<keyword evidence="16" id="KW-0046">Antibiotic resistance</keyword>
<evidence type="ECO:0000256" key="4">
    <source>
        <dbReference type="ARBA" id="ARBA00007090"/>
    </source>
</evidence>
<evidence type="ECO:0000256" key="22">
    <source>
        <dbReference type="NCBIfam" id="TIGR02071"/>
    </source>
</evidence>
<dbReference type="GO" id="GO:0009002">
    <property type="term" value="F:serine-type D-Ala-D-Ala carboxypeptidase activity"/>
    <property type="evidence" value="ECO:0007669"/>
    <property type="project" value="UniProtKB-EC"/>
</dbReference>
<dbReference type="Pfam" id="PF14814">
    <property type="entry name" value="UB2H"/>
    <property type="match status" value="1"/>
</dbReference>
<evidence type="ECO:0000256" key="2">
    <source>
        <dbReference type="ARBA" id="ARBA00004236"/>
    </source>
</evidence>
<evidence type="ECO:0000256" key="1">
    <source>
        <dbReference type="ARBA" id="ARBA00002624"/>
    </source>
</evidence>
<dbReference type="AlphaFoldDB" id="A0A0B0H8V8"/>
<dbReference type="PANTHER" id="PTHR32282">
    <property type="entry name" value="BINDING PROTEIN TRANSPEPTIDASE, PUTATIVE-RELATED"/>
    <property type="match status" value="1"/>
</dbReference>
<feature type="domain" description="Penicillin-binding protein transpeptidase" evidence="26">
    <location>
        <begin position="439"/>
        <end position="688"/>
    </location>
</feature>
<feature type="domain" description="Glycosyl transferase family 51" evidence="27">
    <location>
        <begin position="172"/>
        <end position="340"/>
    </location>
</feature>
<dbReference type="InterPro" id="IPR023346">
    <property type="entry name" value="Lysozyme-like_dom_sf"/>
</dbReference>
<evidence type="ECO:0000256" key="18">
    <source>
        <dbReference type="ARBA" id="ARBA00023316"/>
    </source>
</evidence>
<organism evidence="29 30">
    <name type="scientific">Solemya velum gill symbiont</name>
    <dbReference type="NCBI Taxonomy" id="2340"/>
    <lineage>
        <taxon>Bacteria</taxon>
        <taxon>Pseudomonadati</taxon>
        <taxon>Pseudomonadota</taxon>
        <taxon>Gammaproteobacteria</taxon>
        <taxon>sulfur-oxidizing symbionts</taxon>
    </lineage>
</organism>
<feature type="active site" description="Acyl-ester intermediate; for transpeptidase activity" evidence="24">
    <location>
        <position position="476"/>
    </location>
</feature>
<protein>
    <recommendedName>
        <fullName evidence="6 22">Penicillin-binding protein 1B</fullName>
        <shortName evidence="23">PBP-1b</shortName>
        <shortName evidence="23">PBP1b</shortName>
    </recommendedName>
    <alternativeName>
        <fullName evidence="19 23">Murein polymerase</fullName>
    </alternativeName>
</protein>
<comment type="catalytic activity">
    <reaction evidence="20">
        <text>Preferential cleavage: (Ac)2-L-Lys-D-Ala-|-D-Ala. Also transpeptidation of peptidyl-alanyl moieties that are N-acyl substituents of D-alanine.</text>
        <dbReference type="EC" id="3.4.16.4"/>
    </reaction>
</comment>
<feature type="active site" description="Proton donor; for transglycosylase activity" evidence="24">
    <location>
        <position position="197"/>
    </location>
</feature>
<dbReference type="InterPro" id="IPR012338">
    <property type="entry name" value="Beta-lactam/transpept-like"/>
</dbReference>
<proteinExistence type="inferred from homology"/>
<dbReference type="GO" id="GO:0009252">
    <property type="term" value="P:peptidoglycan biosynthetic process"/>
    <property type="evidence" value="ECO:0007669"/>
    <property type="project" value="UniProtKB-UniRule"/>
</dbReference>
<keyword evidence="17" id="KW-0511">Multifunctional enzyme</keyword>
<evidence type="ECO:0000256" key="6">
    <source>
        <dbReference type="ARBA" id="ARBA00018637"/>
    </source>
</evidence>
<evidence type="ECO:0000313" key="30">
    <source>
        <dbReference type="Proteomes" id="UP000030856"/>
    </source>
</evidence>
<evidence type="ECO:0000256" key="10">
    <source>
        <dbReference type="ARBA" id="ARBA00022676"/>
    </source>
</evidence>
<keyword evidence="12" id="KW-0378">Hydrolase</keyword>
<evidence type="ECO:0000256" key="9">
    <source>
        <dbReference type="ARBA" id="ARBA00022670"/>
    </source>
</evidence>
<dbReference type="GO" id="GO:0005886">
    <property type="term" value="C:plasma membrane"/>
    <property type="evidence" value="ECO:0007669"/>
    <property type="project" value="UniProtKB-SubCell"/>
</dbReference>
<comment type="catalytic activity">
    <reaction evidence="21">
        <text>[GlcNAc-(1-&gt;4)-Mur2Ac(oyl-L-Ala-gamma-D-Glu-L-Lys-D-Ala-D-Ala)](n)-di-trans,octa-cis-undecaprenyl diphosphate + beta-D-GlcNAc-(1-&gt;4)-Mur2Ac(oyl-L-Ala-gamma-D-Glu-L-Lys-D-Ala-D-Ala)-di-trans,octa-cis-undecaprenyl diphosphate = [GlcNAc-(1-&gt;4)-Mur2Ac(oyl-L-Ala-gamma-D-Glu-L-Lys-D-Ala-D-Ala)](n+1)-di-trans,octa-cis-undecaprenyl diphosphate + di-trans,octa-cis-undecaprenyl diphosphate + H(+)</text>
        <dbReference type="Rhea" id="RHEA:23708"/>
        <dbReference type="Rhea" id="RHEA-COMP:9602"/>
        <dbReference type="Rhea" id="RHEA-COMP:9603"/>
        <dbReference type="ChEBI" id="CHEBI:15378"/>
        <dbReference type="ChEBI" id="CHEBI:58405"/>
        <dbReference type="ChEBI" id="CHEBI:60033"/>
        <dbReference type="ChEBI" id="CHEBI:78435"/>
        <dbReference type="EC" id="2.4.99.28"/>
    </reaction>
</comment>
<evidence type="ECO:0000256" key="20">
    <source>
        <dbReference type="ARBA" id="ARBA00034000"/>
    </source>
</evidence>
<dbReference type="PATRIC" id="fig|2340.3.peg.2367"/>
<evidence type="ECO:0000256" key="7">
    <source>
        <dbReference type="ARBA" id="ARBA00022475"/>
    </source>
</evidence>
<dbReference type="STRING" id="2340.JV46_27250"/>
<dbReference type="OrthoDB" id="9766909at2"/>
<evidence type="ECO:0000256" key="19">
    <source>
        <dbReference type="ARBA" id="ARBA00032454"/>
    </source>
</evidence>
<dbReference type="InterPro" id="IPR036950">
    <property type="entry name" value="PBP_transglycosylase"/>
</dbReference>
<comment type="function">
    <text evidence="1 23">Cell wall formation. Synthesis of cross-linked peptidoglycan from the lipid intermediates. The enzyme has a penicillin-insensitive transglycosylase N-terminal domain (formation of linear glycan strands) and a penicillin-sensitive transpeptidase C-terminal domain (cross-linking of the peptide subunits).</text>
</comment>
<keyword evidence="9" id="KW-0645">Protease</keyword>
<keyword evidence="14 23" id="KW-0573">Peptidoglycan synthesis</keyword>
<dbReference type="GO" id="GO:0009274">
    <property type="term" value="C:peptidoglycan-based cell wall"/>
    <property type="evidence" value="ECO:0007669"/>
    <property type="project" value="UniProtKB-UniRule"/>
</dbReference>
<keyword evidence="7" id="KW-1003">Cell membrane</keyword>
<accession>A0A0B0H8V8</accession>
<evidence type="ECO:0000259" key="26">
    <source>
        <dbReference type="Pfam" id="PF00905"/>
    </source>
</evidence>
<dbReference type="GO" id="GO:0071555">
    <property type="term" value="P:cell wall organization"/>
    <property type="evidence" value="ECO:0007669"/>
    <property type="project" value="UniProtKB-UniRule"/>
</dbReference>
<evidence type="ECO:0000313" key="29">
    <source>
        <dbReference type="EMBL" id="KHF24294.1"/>
    </source>
</evidence>
<dbReference type="GO" id="GO:0030288">
    <property type="term" value="C:outer membrane-bounded periplasmic space"/>
    <property type="evidence" value="ECO:0007669"/>
    <property type="project" value="TreeGrafter"/>
</dbReference>
<dbReference type="GO" id="GO:0006508">
    <property type="term" value="P:proteolysis"/>
    <property type="evidence" value="ECO:0007669"/>
    <property type="project" value="UniProtKB-KW"/>
</dbReference>
<keyword evidence="30" id="KW-1185">Reference proteome</keyword>
<keyword evidence="15" id="KW-0472">Membrane</keyword>
<name>A0A0B0H8V8_SOVGS</name>
<dbReference type="InterPro" id="IPR001460">
    <property type="entry name" value="PCN-bd_Tpept"/>
</dbReference>
<evidence type="ECO:0000259" key="28">
    <source>
        <dbReference type="Pfam" id="PF14814"/>
    </source>
</evidence>
<feature type="region of interest" description="Disordered" evidence="25">
    <location>
        <begin position="786"/>
        <end position="812"/>
    </location>
</feature>
<dbReference type="SUPFAM" id="SSF53955">
    <property type="entry name" value="Lysozyme-like"/>
    <property type="match status" value="1"/>
</dbReference>
<evidence type="ECO:0000256" key="13">
    <source>
        <dbReference type="ARBA" id="ARBA00022960"/>
    </source>
</evidence>